<evidence type="ECO:0000256" key="2">
    <source>
        <dbReference type="ARBA" id="ARBA00009430"/>
    </source>
</evidence>
<keyword evidence="3 6" id="KW-0240">DNA-directed RNA polymerase</keyword>
<dbReference type="GO" id="GO:0000428">
    <property type="term" value="C:DNA-directed RNA polymerase complex"/>
    <property type="evidence" value="ECO:0007669"/>
    <property type="project" value="UniProtKB-KW"/>
</dbReference>
<dbReference type="EMBL" id="JADGIZ020000011">
    <property type="protein sequence ID" value="KAL2917325.1"/>
    <property type="molecule type" value="Genomic_DNA"/>
</dbReference>
<protein>
    <submittedName>
        <fullName evidence="6">DNA-directed RNA polymerase I subunit rpa49</fullName>
    </submittedName>
</protein>
<keyword evidence="5" id="KW-0539">Nucleus</keyword>
<comment type="caution">
    <text evidence="6">The sequence shown here is derived from an EMBL/GenBank/DDBJ whole genome shotgun (WGS) entry which is preliminary data.</text>
</comment>
<dbReference type="PANTHER" id="PTHR14440">
    <property type="entry name" value="DNA-DIRECTED RNA POLYMERASE I SUBUNIT RPA49"/>
    <property type="match status" value="1"/>
</dbReference>
<evidence type="ECO:0000256" key="5">
    <source>
        <dbReference type="ARBA" id="ARBA00023242"/>
    </source>
</evidence>
<reference evidence="6 7" key="1">
    <citation type="submission" date="2023-09" db="EMBL/GenBank/DDBJ databases">
        <title>Pangenome analysis of Batrachochytrium dendrobatidis and related Chytrids.</title>
        <authorList>
            <person name="Yacoub M.N."/>
            <person name="Stajich J.E."/>
            <person name="James T.Y."/>
        </authorList>
    </citation>
    <scope>NUCLEOTIDE SEQUENCE [LARGE SCALE GENOMIC DNA]</scope>
    <source>
        <strain evidence="6 7">JEL0888</strain>
    </source>
</reference>
<evidence type="ECO:0000313" key="7">
    <source>
        <dbReference type="Proteomes" id="UP001527925"/>
    </source>
</evidence>
<organism evidence="6 7">
    <name type="scientific">Polyrhizophydium stewartii</name>
    <dbReference type="NCBI Taxonomy" id="2732419"/>
    <lineage>
        <taxon>Eukaryota</taxon>
        <taxon>Fungi</taxon>
        <taxon>Fungi incertae sedis</taxon>
        <taxon>Chytridiomycota</taxon>
        <taxon>Chytridiomycota incertae sedis</taxon>
        <taxon>Chytridiomycetes</taxon>
        <taxon>Rhizophydiales</taxon>
        <taxon>Rhizophydiales incertae sedis</taxon>
        <taxon>Polyrhizophydium</taxon>
    </lineage>
</organism>
<gene>
    <name evidence="6" type="primary">RPA49</name>
    <name evidence="6" type="ORF">HK105_202989</name>
</gene>
<name>A0ABR4NCU2_9FUNG</name>
<sequence>MSAPKQAFRLVAAPGSAGRDGASTDALFLASFPVVPPALDSIEFGVFNRPTPPNADAATKAMSRKRRLVVGETPKMEYVGETEAANCKYIVGVLDKATGVVTLREADTLSMTPIVKAQKLNHQSRTIAEKPFLLLNAVHLTLTPVHASQNMTARNQLGEAFGTKKRKQAIRALEKNQVDVSGLQAVAHKISEKIEETSALLPAKAEIDSKMLAERDIPPCNTEATTPEEVYRIADIVPAEVLDSIDIKQLWKSRLESDIAKAMQSLKATDWVLGRIVATVQEQSDKKRAKLLVYLAMLARFYSLKQHELNKDISQALGGSQTVAEHVAFMFSEWQEDGNGKRRLRVSNKLKDKLLAYIVALCLHLNNFSVNLNQIASDLSLPMTKVVSVAREMGCRVETYKSSDGGQFGEKRAVLALPLVFSQRRR</sequence>
<evidence type="ECO:0000256" key="4">
    <source>
        <dbReference type="ARBA" id="ARBA00023163"/>
    </source>
</evidence>
<evidence type="ECO:0000313" key="6">
    <source>
        <dbReference type="EMBL" id="KAL2917325.1"/>
    </source>
</evidence>
<dbReference type="Proteomes" id="UP001527925">
    <property type="component" value="Unassembled WGS sequence"/>
</dbReference>
<keyword evidence="7" id="KW-1185">Reference proteome</keyword>
<keyword evidence="4" id="KW-0804">Transcription</keyword>
<accession>A0ABR4NCU2</accession>
<comment type="similarity">
    <text evidence="2">Belongs to the eukaryotic RPA49/POLR1E RNA polymerase subunit family.</text>
</comment>
<dbReference type="InterPro" id="IPR009668">
    <property type="entry name" value="RNA_pol-assoc_fac_A49-like"/>
</dbReference>
<evidence type="ECO:0000256" key="3">
    <source>
        <dbReference type="ARBA" id="ARBA00022478"/>
    </source>
</evidence>
<comment type="subcellular location">
    <subcellularLocation>
        <location evidence="1">Nucleus</location>
        <location evidence="1">Nucleolus</location>
    </subcellularLocation>
</comment>
<evidence type="ECO:0000256" key="1">
    <source>
        <dbReference type="ARBA" id="ARBA00004604"/>
    </source>
</evidence>
<dbReference type="Pfam" id="PF06870">
    <property type="entry name" value="RNA_pol_I_A49"/>
    <property type="match status" value="1"/>
</dbReference>
<proteinExistence type="inferred from homology"/>